<evidence type="ECO:0000256" key="3">
    <source>
        <dbReference type="ARBA" id="ARBA00022750"/>
    </source>
</evidence>
<keyword evidence="6" id="KW-1185">Reference proteome</keyword>
<keyword evidence="4" id="KW-0378">Hydrolase</keyword>
<reference evidence="6" key="1">
    <citation type="journal article" date="2019" name="Int. J. Syst. Evol. Microbiol.">
        <title>The Global Catalogue of Microorganisms (GCM) 10K type strain sequencing project: providing services to taxonomists for standard genome sequencing and annotation.</title>
        <authorList>
            <consortium name="The Broad Institute Genomics Platform"/>
            <consortium name="The Broad Institute Genome Sequencing Center for Infectious Disease"/>
            <person name="Wu L."/>
            <person name="Ma J."/>
        </authorList>
    </citation>
    <scope>NUCLEOTIDE SEQUENCE [LARGE SCALE GENOMIC DNA]</scope>
    <source>
        <strain evidence="6">XZYJT-10</strain>
    </source>
</reference>
<dbReference type="Proteomes" id="UP001596548">
    <property type="component" value="Unassembled WGS sequence"/>
</dbReference>
<dbReference type="Pfam" id="PF01750">
    <property type="entry name" value="HycI"/>
    <property type="match status" value="1"/>
</dbReference>
<keyword evidence="3" id="KW-0064">Aspartyl protease</keyword>
<evidence type="ECO:0000313" key="6">
    <source>
        <dbReference type="Proteomes" id="UP001596548"/>
    </source>
</evidence>
<comment type="similarity">
    <text evidence="1">Belongs to the peptidase A31 family.</text>
</comment>
<dbReference type="InterPro" id="IPR000671">
    <property type="entry name" value="Peptidase_A31"/>
</dbReference>
<dbReference type="NCBIfam" id="TIGR00072">
    <property type="entry name" value="hydrog_prot"/>
    <property type="match status" value="1"/>
</dbReference>
<dbReference type="GO" id="GO:0008233">
    <property type="term" value="F:peptidase activity"/>
    <property type="evidence" value="ECO:0007669"/>
    <property type="project" value="UniProtKB-KW"/>
</dbReference>
<dbReference type="Gene3D" id="3.40.50.1450">
    <property type="entry name" value="HybD-like"/>
    <property type="match status" value="1"/>
</dbReference>
<dbReference type="InterPro" id="IPR023430">
    <property type="entry name" value="Pept_HybD-like_dom_sf"/>
</dbReference>
<evidence type="ECO:0000256" key="1">
    <source>
        <dbReference type="ARBA" id="ARBA00006814"/>
    </source>
</evidence>
<protein>
    <submittedName>
        <fullName evidence="5">Hydrogenase maturation protease</fullName>
    </submittedName>
</protein>
<evidence type="ECO:0000256" key="4">
    <source>
        <dbReference type="ARBA" id="ARBA00022801"/>
    </source>
</evidence>
<dbReference type="EMBL" id="JBHTBJ010000025">
    <property type="protein sequence ID" value="MFC7277712.1"/>
    <property type="molecule type" value="Genomic_DNA"/>
</dbReference>
<organism evidence="5 6">
    <name type="scientific">Paractinoplanes rhizophilus</name>
    <dbReference type="NCBI Taxonomy" id="1416877"/>
    <lineage>
        <taxon>Bacteria</taxon>
        <taxon>Bacillati</taxon>
        <taxon>Actinomycetota</taxon>
        <taxon>Actinomycetes</taxon>
        <taxon>Micromonosporales</taxon>
        <taxon>Micromonosporaceae</taxon>
        <taxon>Paractinoplanes</taxon>
    </lineage>
</organism>
<dbReference type="RefSeq" id="WP_378973654.1">
    <property type="nucleotide sequence ID" value="NZ_JBHTBJ010000025.1"/>
</dbReference>
<comment type="caution">
    <text evidence="5">The sequence shown here is derived from an EMBL/GenBank/DDBJ whole genome shotgun (WGS) entry which is preliminary data.</text>
</comment>
<sequence length="150" mass="15147">MAGGGRIVIGVGNEYRRDDGAGPRVVAELTGDLAGAELRVTDGEPSRLLDLWTGVALAVVVDAVHAPDHPPGTWFEVTAGETPESPATGTHGAGLGTAVALGRALGRLPRRLVVLAVCGSEFGFGAGLSAPVEAAIAPVAARIRQLVVPD</sequence>
<evidence type="ECO:0000313" key="5">
    <source>
        <dbReference type="EMBL" id="MFC7277712.1"/>
    </source>
</evidence>
<dbReference type="GO" id="GO:0006508">
    <property type="term" value="P:proteolysis"/>
    <property type="evidence" value="ECO:0007669"/>
    <property type="project" value="UniProtKB-KW"/>
</dbReference>
<dbReference type="PRINTS" id="PR00446">
    <property type="entry name" value="HYDRGNUPTAKE"/>
</dbReference>
<dbReference type="SUPFAM" id="SSF53163">
    <property type="entry name" value="HybD-like"/>
    <property type="match status" value="1"/>
</dbReference>
<dbReference type="PANTHER" id="PTHR30302:SF1">
    <property type="entry name" value="HYDROGENASE 2 MATURATION PROTEASE"/>
    <property type="match status" value="1"/>
</dbReference>
<dbReference type="PANTHER" id="PTHR30302">
    <property type="entry name" value="HYDROGENASE 1 MATURATION PROTEASE"/>
    <property type="match status" value="1"/>
</dbReference>
<evidence type="ECO:0000256" key="2">
    <source>
        <dbReference type="ARBA" id="ARBA00022670"/>
    </source>
</evidence>
<name>A0ABW2HZY0_9ACTN</name>
<dbReference type="CDD" id="cd00518">
    <property type="entry name" value="H2MP"/>
    <property type="match status" value="1"/>
</dbReference>
<proteinExistence type="inferred from homology"/>
<keyword evidence="2 5" id="KW-0645">Protease</keyword>
<gene>
    <name evidence="5" type="ORF">ACFQS1_27310</name>
</gene>
<accession>A0ABW2HZY0</accession>